<feature type="binding site" evidence="6 9">
    <location>
        <begin position="209"/>
        <end position="211"/>
    </location>
    <ligand>
        <name>substrate</name>
    </ligand>
</feature>
<dbReference type="InterPro" id="IPR004143">
    <property type="entry name" value="BPL_LPL_catalytic"/>
</dbReference>
<evidence type="ECO:0000256" key="4">
    <source>
        <dbReference type="ARBA" id="ARBA00023315"/>
    </source>
</evidence>
<comment type="function">
    <text evidence="5 6 7">Catalyzes the transfer of endogenously produced octanoic acid from octanoyl-acyl-carrier-protein onto the lipoyl domains of lipoate-dependent enzymes. Lipoyl-ACP can also act as a substrate although octanoyl-ACP is likely to be the physiological substrate.</text>
</comment>
<feature type="chain" id="PRO_5009920037" description="Octanoyltransferase" evidence="11">
    <location>
        <begin position="21"/>
        <end position="287"/>
    </location>
</feature>
<evidence type="ECO:0000313" key="14">
    <source>
        <dbReference type="Proteomes" id="UP000183947"/>
    </source>
</evidence>
<dbReference type="EC" id="2.3.1.181" evidence="6 7"/>
<keyword evidence="2 6" id="KW-0963">Cytoplasm</keyword>
<dbReference type="GO" id="GO:0009249">
    <property type="term" value="P:protein lipoylation"/>
    <property type="evidence" value="ECO:0007669"/>
    <property type="project" value="InterPro"/>
</dbReference>
<comment type="miscellaneous">
    <text evidence="6">In the reaction, the free carboxyl group of octanoic acid is attached via an amide linkage to the epsilon-amino group of a specific lysine residue of lipoyl domains of lipoate-dependent enzymes.</text>
</comment>
<dbReference type="UniPathway" id="UPA00538">
    <property type="reaction ID" value="UER00592"/>
</dbReference>
<dbReference type="Gene3D" id="3.30.930.10">
    <property type="entry name" value="Bira Bifunctional Protein, Domain 2"/>
    <property type="match status" value="1"/>
</dbReference>
<dbReference type="NCBIfam" id="NF010925">
    <property type="entry name" value="PRK14345.1"/>
    <property type="match status" value="1"/>
</dbReference>
<dbReference type="Pfam" id="PF21948">
    <property type="entry name" value="LplA-B_cat"/>
    <property type="match status" value="1"/>
</dbReference>
<evidence type="ECO:0000256" key="7">
    <source>
        <dbReference type="PIRNR" id="PIRNR016262"/>
    </source>
</evidence>
<dbReference type="PANTHER" id="PTHR10993">
    <property type="entry name" value="OCTANOYLTRANSFERASE"/>
    <property type="match status" value="1"/>
</dbReference>
<name>A0A1M6PB66_9BACT</name>
<dbReference type="PIRSF" id="PIRSF016262">
    <property type="entry name" value="LPLase"/>
    <property type="match status" value="1"/>
</dbReference>
<dbReference type="PANTHER" id="PTHR10993:SF12">
    <property type="entry name" value="OCTANOYLTRANSFERASE"/>
    <property type="match status" value="1"/>
</dbReference>
<accession>A0A1M6PB66</accession>
<dbReference type="HAMAP" id="MF_00013">
    <property type="entry name" value="LipB"/>
    <property type="match status" value="1"/>
</dbReference>
<comment type="catalytic activity">
    <reaction evidence="6 7">
        <text>octanoyl-[ACP] + L-lysyl-[protein] = N(6)-octanoyl-L-lysyl-[protein] + holo-[ACP] + H(+)</text>
        <dbReference type="Rhea" id="RHEA:17665"/>
        <dbReference type="Rhea" id="RHEA-COMP:9636"/>
        <dbReference type="Rhea" id="RHEA-COMP:9685"/>
        <dbReference type="Rhea" id="RHEA-COMP:9752"/>
        <dbReference type="Rhea" id="RHEA-COMP:9928"/>
        <dbReference type="ChEBI" id="CHEBI:15378"/>
        <dbReference type="ChEBI" id="CHEBI:29969"/>
        <dbReference type="ChEBI" id="CHEBI:64479"/>
        <dbReference type="ChEBI" id="CHEBI:78463"/>
        <dbReference type="ChEBI" id="CHEBI:78809"/>
        <dbReference type="EC" id="2.3.1.181"/>
    </reaction>
</comment>
<dbReference type="PROSITE" id="PS01313">
    <property type="entry name" value="LIPB"/>
    <property type="match status" value="1"/>
</dbReference>
<protein>
    <recommendedName>
        <fullName evidence="6 7">Octanoyltransferase</fullName>
        <ecNumber evidence="6 7">2.3.1.181</ecNumber>
    </recommendedName>
    <alternativeName>
        <fullName evidence="6">Lipoate-protein ligase B</fullName>
    </alternativeName>
    <alternativeName>
        <fullName evidence="6">Lipoyl/octanoyl transferase</fullName>
    </alternativeName>
    <alternativeName>
        <fullName evidence="6">Octanoyl-[acyl-carrier-protein]-protein N-octanoyltransferase</fullName>
    </alternativeName>
</protein>
<dbReference type="InterPro" id="IPR020605">
    <property type="entry name" value="Octanoyltransferase_CS"/>
</dbReference>
<feature type="binding site" evidence="6 9">
    <location>
        <begin position="122"/>
        <end position="129"/>
    </location>
    <ligand>
        <name>substrate</name>
    </ligand>
</feature>
<keyword evidence="14" id="KW-1185">Reference proteome</keyword>
<dbReference type="PROSITE" id="PS51733">
    <property type="entry name" value="BPL_LPL_CATALYTIC"/>
    <property type="match status" value="1"/>
</dbReference>
<organism evidence="13 14">
    <name type="scientific">Hymenobacter psychrotolerans DSM 18569</name>
    <dbReference type="NCBI Taxonomy" id="1121959"/>
    <lineage>
        <taxon>Bacteria</taxon>
        <taxon>Pseudomonadati</taxon>
        <taxon>Bacteroidota</taxon>
        <taxon>Cytophagia</taxon>
        <taxon>Cytophagales</taxon>
        <taxon>Hymenobacteraceae</taxon>
        <taxon>Hymenobacter</taxon>
    </lineage>
</organism>
<evidence type="ECO:0000313" key="13">
    <source>
        <dbReference type="EMBL" id="SHK05112.1"/>
    </source>
</evidence>
<comment type="subcellular location">
    <subcellularLocation>
        <location evidence="6">Cytoplasm</location>
    </subcellularLocation>
</comment>
<dbReference type="AlphaFoldDB" id="A0A1M6PB66"/>
<dbReference type="GO" id="GO:0005737">
    <property type="term" value="C:cytoplasm"/>
    <property type="evidence" value="ECO:0007669"/>
    <property type="project" value="UniProtKB-SubCell"/>
</dbReference>
<evidence type="ECO:0000256" key="6">
    <source>
        <dbReference type="HAMAP-Rule" id="MF_00013"/>
    </source>
</evidence>
<keyword evidence="11" id="KW-0732">Signal</keyword>
<keyword evidence="4 6" id="KW-0012">Acyltransferase</keyword>
<dbReference type="Proteomes" id="UP000183947">
    <property type="component" value="Unassembled WGS sequence"/>
</dbReference>
<dbReference type="SUPFAM" id="SSF55681">
    <property type="entry name" value="Class II aaRS and biotin synthetases"/>
    <property type="match status" value="1"/>
</dbReference>
<dbReference type="FunFam" id="3.30.930.10:FF:000035">
    <property type="entry name" value="Putative lipoyltransferase 2, mitochondrial"/>
    <property type="match status" value="1"/>
</dbReference>
<comment type="similarity">
    <text evidence="6 7">Belongs to the LipB family.</text>
</comment>
<evidence type="ECO:0000256" key="9">
    <source>
        <dbReference type="PIRSR" id="PIRSR016262-2"/>
    </source>
</evidence>
<dbReference type="NCBIfam" id="TIGR00214">
    <property type="entry name" value="lipB"/>
    <property type="match status" value="1"/>
</dbReference>
<feature type="signal peptide" evidence="11">
    <location>
        <begin position="1"/>
        <end position="20"/>
    </location>
</feature>
<dbReference type="InterPro" id="IPR045864">
    <property type="entry name" value="aa-tRNA-synth_II/BPL/LPL"/>
</dbReference>
<dbReference type="STRING" id="1121959.SAMN02746009_00179"/>
<evidence type="ECO:0000256" key="11">
    <source>
        <dbReference type="SAM" id="SignalP"/>
    </source>
</evidence>
<evidence type="ECO:0000256" key="8">
    <source>
        <dbReference type="PIRSR" id="PIRSR016262-1"/>
    </source>
</evidence>
<evidence type="ECO:0000256" key="1">
    <source>
        <dbReference type="ARBA" id="ARBA00004821"/>
    </source>
</evidence>
<sequence>MSLYSSCAVPASSAASPVAAGPAVPAATPGQNRAVQVQKLGLAAYEATWAYQEKLLAETLALKVANRHATEAGQAPQPTPNTLLLCEHPPVYTLGKSGKPEHLLLDEAGLAAHGATFHRINRGGDITYHGPGQLVGYPIFDLDNFVTDIHRYLRLLEEAIILTLADYGLQAGRIAGLTGVWFDFEEGAPNPRKICAMGVKCSRWVTMHGFALNVNTDLSYFGHIVPCGITDKAVTSLQQELGRPVPLAEVESRLLPHLARLFAAELLESSTSTTLLPSSSADAGLSL</sequence>
<dbReference type="OrthoDB" id="9787061at2"/>
<comment type="pathway">
    <text evidence="1 6 7">Protein modification; protein lipoylation via endogenous pathway; protein N(6)-(lipoyl)lysine from octanoyl-[acyl-carrier-protein]: step 1/2.</text>
</comment>
<evidence type="ECO:0000256" key="5">
    <source>
        <dbReference type="ARBA" id="ARBA00024732"/>
    </source>
</evidence>
<evidence type="ECO:0000256" key="2">
    <source>
        <dbReference type="ARBA" id="ARBA00022490"/>
    </source>
</evidence>
<evidence type="ECO:0000259" key="12">
    <source>
        <dbReference type="PROSITE" id="PS51733"/>
    </source>
</evidence>
<feature type="active site" description="Acyl-thioester intermediate" evidence="6 8">
    <location>
        <position position="227"/>
    </location>
</feature>
<dbReference type="EMBL" id="FRAS01000001">
    <property type="protein sequence ID" value="SHK05112.1"/>
    <property type="molecule type" value="Genomic_DNA"/>
</dbReference>
<reference evidence="14" key="1">
    <citation type="submission" date="2016-11" db="EMBL/GenBank/DDBJ databases">
        <authorList>
            <person name="Varghese N."/>
            <person name="Submissions S."/>
        </authorList>
    </citation>
    <scope>NUCLEOTIDE SEQUENCE [LARGE SCALE GENOMIC DNA]</scope>
    <source>
        <strain evidence="14">DSM 18569</strain>
    </source>
</reference>
<proteinExistence type="inferred from homology"/>
<feature type="binding site" evidence="6 9">
    <location>
        <begin position="196"/>
        <end position="198"/>
    </location>
    <ligand>
        <name>substrate</name>
    </ligand>
</feature>
<dbReference type="CDD" id="cd16444">
    <property type="entry name" value="LipB"/>
    <property type="match status" value="1"/>
</dbReference>
<feature type="site" description="Lowers pKa of active site Cys" evidence="6 10">
    <location>
        <position position="193"/>
    </location>
</feature>
<feature type="domain" description="BPL/LPL catalytic" evidence="12">
    <location>
        <begin position="77"/>
        <end position="266"/>
    </location>
</feature>
<gene>
    <name evidence="6" type="primary">lipB</name>
    <name evidence="13" type="ORF">SAMN02746009_00179</name>
</gene>
<evidence type="ECO:0000256" key="3">
    <source>
        <dbReference type="ARBA" id="ARBA00022679"/>
    </source>
</evidence>
<evidence type="ECO:0000256" key="10">
    <source>
        <dbReference type="PIRSR" id="PIRSR016262-3"/>
    </source>
</evidence>
<keyword evidence="3 6" id="KW-0808">Transferase</keyword>
<dbReference type="InterPro" id="IPR000544">
    <property type="entry name" value="Octanoyltransferase"/>
</dbReference>
<dbReference type="GO" id="GO:0033819">
    <property type="term" value="F:lipoyl(octanoyl) transferase activity"/>
    <property type="evidence" value="ECO:0007669"/>
    <property type="project" value="UniProtKB-EC"/>
</dbReference>